<keyword evidence="1" id="KW-1133">Transmembrane helix</keyword>
<reference evidence="2 4" key="1">
    <citation type="submission" date="2022-09" db="EMBL/GenBank/DDBJ databases">
        <title>Enrichment on poylsaccharides allowed isolation of novel metabolic and taxonomic groups of Haloarchaea.</title>
        <authorList>
            <person name="Sorokin D.Y."/>
            <person name="Elcheninov A.G."/>
            <person name="Khizhniak T.V."/>
            <person name="Kolganova T.V."/>
            <person name="Kublanov I.V."/>
        </authorList>
    </citation>
    <scope>NUCLEOTIDE SEQUENCE</scope>
    <source>
        <strain evidence="3 4">AArc-m2/3/4</strain>
        <strain evidence="2">AArc-xg1-1</strain>
    </source>
</reference>
<accession>A0AAP3E2H6</accession>
<dbReference type="Proteomes" id="UP001320972">
    <property type="component" value="Unassembled WGS sequence"/>
</dbReference>
<name>A0AAP3E2H6_9EURY</name>
<comment type="caution">
    <text evidence="2">The sequence shown here is derived from an EMBL/GenBank/DDBJ whole genome shotgun (WGS) entry which is preliminary data.</text>
</comment>
<dbReference type="RefSeq" id="WP_338004438.1">
    <property type="nucleotide sequence ID" value="NZ_JAOPKA010000009.1"/>
</dbReference>
<dbReference type="EMBL" id="JAOPKA010000009">
    <property type="protein sequence ID" value="MCU4742613.1"/>
    <property type="molecule type" value="Genomic_DNA"/>
</dbReference>
<evidence type="ECO:0000313" key="3">
    <source>
        <dbReference type="EMBL" id="MCU4975899.1"/>
    </source>
</evidence>
<feature type="transmembrane region" description="Helical" evidence="1">
    <location>
        <begin position="92"/>
        <end position="107"/>
    </location>
</feature>
<dbReference type="AlphaFoldDB" id="A0AAP3E2H6"/>
<evidence type="ECO:0000256" key="1">
    <source>
        <dbReference type="SAM" id="Phobius"/>
    </source>
</evidence>
<keyword evidence="1" id="KW-0812">Transmembrane</keyword>
<dbReference type="EMBL" id="JAOPKB010000028">
    <property type="protein sequence ID" value="MCU4975899.1"/>
    <property type="molecule type" value="Genomic_DNA"/>
</dbReference>
<gene>
    <name evidence="3" type="ORF">OB955_24780</name>
    <name evidence="2" type="ORF">OB960_14540</name>
</gene>
<feature type="transmembrane region" description="Helical" evidence="1">
    <location>
        <begin position="38"/>
        <end position="61"/>
    </location>
</feature>
<keyword evidence="1" id="KW-0472">Membrane</keyword>
<evidence type="ECO:0000313" key="2">
    <source>
        <dbReference type="EMBL" id="MCU4742613.1"/>
    </source>
</evidence>
<evidence type="ECO:0000313" key="5">
    <source>
        <dbReference type="Proteomes" id="UP001321018"/>
    </source>
</evidence>
<feature type="transmembrane region" description="Helical" evidence="1">
    <location>
        <begin position="68"/>
        <end position="86"/>
    </location>
</feature>
<organism evidence="2 5">
    <name type="scientific">Natronoglomus mannanivorans</name>
    <dbReference type="NCBI Taxonomy" id="2979990"/>
    <lineage>
        <taxon>Archaea</taxon>
        <taxon>Methanobacteriati</taxon>
        <taxon>Methanobacteriota</taxon>
        <taxon>Stenosarchaea group</taxon>
        <taxon>Halobacteria</taxon>
        <taxon>Halobacteriales</taxon>
        <taxon>Natrialbaceae</taxon>
        <taxon>Natronoglomus</taxon>
    </lineage>
</organism>
<keyword evidence="4" id="KW-1185">Reference proteome</keyword>
<dbReference type="Proteomes" id="UP001321018">
    <property type="component" value="Unassembled WGS sequence"/>
</dbReference>
<protein>
    <submittedName>
        <fullName evidence="2">Uncharacterized protein</fullName>
    </submittedName>
</protein>
<proteinExistence type="predicted"/>
<evidence type="ECO:0000313" key="4">
    <source>
        <dbReference type="Proteomes" id="UP001320972"/>
    </source>
</evidence>
<sequence length="116" mass="12371">MGRSSPPLGSKVICIVFGLFALLNGVQLVEIILTGPLTVGVGVASFSIALLSVGYAVVGIGLWRTRSWAWKATYVLLAVAILSTLAQQPVDFLLVLLFVLIGVYLYAQRDLYIGSS</sequence>